<organism evidence="8 9">
    <name type="scientific">Planomonospora alba</name>
    <dbReference type="NCBI Taxonomy" id="161354"/>
    <lineage>
        <taxon>Bacteria</taxon>
        <taxon>Bacillati</taxon>
        <taxon>Actinomycetota</taxon>
        <taxon>Actinomycetes</taxon>
        <taxon>Streptosporangiales</taxon>
        <taxon>Streptosporangiaceae</taxon>
        <taxon>Planomonospora</taxon>
    </lineage>
</organism>
<evidence type="ECO:0000256" key="4">
    <source>
        <dbReference type="ARBA" id="ARBA00013189"/>
    </source>
</evidence>
<comment type="similarity">
    <text evidence="3">Belongs to the NAD(P)-dependent epimerase/dehydratase family.</text>
</comment>
<sequence length="131" mass="13853">MARSAESGNPPGVGTSPADYPIRGGSGIRDYIHVWDLAAAHVAALRAFDEVLSGQRRRHVINLGTGTGTTVTEPAGAFNAVVDPPVAVAEAPRRPDDVVGACARSDRAVRLLGRKARYSITDWAGAPRLRR</sequence>
<gene>
    <name evidence="8" type="ORF">GCM10010466_25880</name>
</gene>
<name>A0ABP6N4S7_9ACTN</name>
<evidence type="ECO:0000256" key="7">
    <source>
        <dbReference type="ARBA" id="ARBA00023235"/>
    </source>
</evidence>
<dbReference type="Proteomes" id="UP001500320">
    <property type="component" value="Unassembled WGS sequence"/>
</dbReference>
<evidence type="ECO:0000256" key="6">
    <source>
        <dbReference type="ARBA" id="ARBA00023027"/>
    </source>
</evidence>
<protein>
    <recommendedName>
        <fullName evidence="5">UDP-glucose 4-epimerase</fullName>
        <ecNumber evidence="4">5.1.3.2</ecNumber>
    </recommendedName>
</protein>
<evidence type="ECO:0000313" key="9">
    <source>
        <dbReference type="Proteomes" id="UP001500320"/>
    </source>
</evidence>
<dbReference type="InterPro" id="IPR036291">
    <property type="entry name" value="NAD(P)-bd_dom_sf"/>
</dbReference>
<evidence type="ECO:0000256" key="5">
    <source>
        <dbReference type="ARBA" id="ARBA00018569"/>
    </source>
</evidence>
<dbReference type="PANTHER" id="PTHR43725">
    <property type="entry name" value="UDP-GLUCOSE 4-EPIMERASE"/>
    <property type="match status" value="1"/>
</dbReference>
<dbReference type="EMBL" id="BAAAUT010000017">
    <property type="protein sequence ID" value="GAA3134063.1"/>
    <property type="molecule type" value="Genomic_DNA"/>
</dbReference>
<dbReference type="SUPFAM" id="SSF51735">
    <property type="entry name" value="NAD(P)-binding Rossmann-fold domains"/>
    <property type="match status" value="1"/>
</dbReference>
<proteinExistence type="inferred from homology"/>
<dbReference type="Gene3D" id="3.40.50.720">
    <property type="entry name" value="NAD(P)-binding Rossmann-like Domain"/>
    <property type="match status" value="1"/>
</dbReference>
<keyword evidence="7" id="KW-0413">Isomerase</keyword>
<comment type="caution">
    <text evidence="8">The sequence shown here is derived from an EMBL/GenBank/DDBJ whole genome shotgun (WGS) entry which is preliminary data.</text>
</comment>
<dbReference type="RefSeq" id="WP_344859117.1">
    <property type="nucleotide sequence ID" value="NZ_BAAAUT010000017.1"/>
</dbReference>
<evidence type="ECO:0000256" key="1">
    <source>
        <dbReference type="ARBA" id="ARBA00000083"/>
    </source>
</evidence>
<evidence type="ECO:0000313" key="8">
    <source>
        <dbReference type="EMBL" id="GAA3134063.1"/>
    </source>
</evidence>
<keyword evidence="6" id="KW-0520">NAD</keyword>
<evidence type="ECO:0000256" key="3">
    <source>
        <dbReference type="ARBA" id="ARBA00007637"/>
    </source>
</evidence>
<keyword evidence="9" id="KW-1185">Reference proteome</keyword>
<evidence type="ECO:0000256" key="2">
    <source>
        <dbReference type="ARBA" id="ARBA00001911"/>
    </source>
</evidence>
<dbReference type="Gene3D" id="3.90.25.10">
    <property type="entry name" value="UDP-galactose 4-epimerase, domain 1"/>
    <property type="match status" value="1"/>
</dbReference>
<dbReference type="EC" id="5.1.3.2" evidence="4"/>
<comment type="cofactor">
    <cofactor evidence="2">
        <name>NAD(+)</name>
        <dbReference type="ChEBI" id="CHEBI:57540"/>
    </cofactor>
</comment>
<dbReference type="PANTHER" id="PTHR43725:SF47">
    <property type="entry name" value="UDP-GLUCOSE 4-EPIMERASE"/>
    <property type="match status" value="1"/>
</dbReference>
<comment type="catalytic activity">
    <reaction evidence="1">
        <text>UDP-alpha-D-glucose = UDP-alpha-D-galactose</text>
        <dbReference type="Rhea" id="RHEA:22168"/>
        <dbReference type="ChEBI" id="CHEBI:58885"/>
        <dbReference type="ChEBI" id="CHEBI:66914"/>
        <dbReference type="EC" id="5.1.3.2"/>
    </reaction>
</comment>
<accession>A0ABP6N4S7</accession>
<reference evidence="9" key="1">
    <citation type="journal article" date="2019" name="Int. J. Syst. Evol. Microbiol.">
        <title>The Global Catalogue of Microorganisms (GCM) 10K type strain sequencing project: providing services to taxonomists for standard genome sequencing and annotation.</title>
        <authorList>
            <consortium name="The Broad Institute Genomics Platform"/>
            <consortium name="The Broad Institute Genome Sequencing Center for Infectious Disease"/>
            <person name="Wu L."/>
            <person name="Ma J."/>
        </authorList>
    </citation>
    <scope>NUCLEOTIDE SEQUENCE [LARGE SCALE GENOMIC DNA]</scope>
    <source>
        <strain evidence="9">JCM 9373</strain>
    </source>
</reference>